<protein>
    <submittedName>
        <fullName evidence="2">Uncharacterized protein</fullName>
    </submittedName>
</protein>
<dbReference type="AlphaFoldDB" id="A0A2Z6PDH9"/>
<reference evidence="3" key="1">
    <citation type="journal article" date="2017" name="Front. Plant Sci.">
        <title>Climate Clever Clovers: New Paradigm to Reduce the Environmental Footprint of Ruminants by Breeding Low Methanogenic Forages Utilizing Haplotype Variation.</title>
        <authorList>
            <person name="Kaur P."/>
            <person name="Appels R."/>
            <person name="Bayer P.E."/>
            <person name="Keeble-Gagnere G."/>
            <person name="Wang J."/>
            <person name="Hirakawa H."/>
            <person name="Shirasawa K."/>
            <person name="Vercoe P."/>
            <person name="Stefanova K."/>
            <person name="Durmic Z."/>
            <person name="Nichols P."/>
            <person name="Revell C."/>
            <person name="Isobe S.N."/>
            <person name="Edwards D."/>
            <person name="Erskine W."/>
        </authorList>
    </citation>
    <scope>NUCLEOTIDE SEQUENCE [LARGE SCALE GENOMIC DNA]</scope>
    <source>
        <strain evidence="3">cv. Daliak</strain>
    </source>
</reference>
<dbReference type="Proteomes" id="UP000242715">
    <property type="component" value="Unassembled WGS sequence"/>
</dbReference>
<evidence type="ECO:0000256" key="1">
    <source>
        <dbReference type="SAM" id="MobiDB-lite"/>
    </source>
</evidence>
<sequence length="113" mass="12391">MSTEIIDLTNTPDSPPSTPISSSNAPMILNFGSVSANPNLHQHIHQHQHQTTLLVPVAPTHTNETPQIATGWPQPGIFPSRVTTVLKPLPEPNTLQLSNEVKLGVRWSQLEHE</sequence>
<accession>A0A2Z6PDH9</accession>
<evidence type="ECO:0000313" key="3">
    <source>
        <dbReference type="Proteomes" id="UP000242715"/>
    </source>
</evidence>
<organism evidence="2 3">
    <name type="scientific">Trifolium subterraneum</name>
    <name type="common">Subterranean clover</name>
    <dbReference type="NCBI Taxonomy" id="3900"/>
    <lineage>
        <taxon>Eukaryota</taxon>
        <taxon>Viridiplantae</taxon>
        <taxon>Streptophyta</taxon>
        <taxon>Embryophyta</taxon>
        <taxon>Tracheophyta</taxon>
        <taxon>Spermatophyta</taxon>
        <taxon>Magnoliopsida</taxon>
        <taxon>eudicotyledons</taxon>
        <taxon>Gunneridae</taxon>
        <taxon>Pentapetalae</taxon>
        <taxon>rosids</taxon>
        <taxon>fabids</taxon>
        <taxon>Fabales</taxon>
        <taxon>Fabaceae</taxon>
        <taxon>Papilionoideae</taxon>
        <taxon>50 kb inversion clade</taxon>
        <taxon>NPAAA clade</taxon>
        <taxon>Hologalegina</taxon>
        <taxon>IRL clade</taxon>
        <taxon>Trifolieae</taxon>
        <taxon>Trifolium</taxon>
    </lineage>
</organism>
<gene>
    <name evidence="2" type="ORF">TSUD_185880</name>
</gene>
<keyword evidence="3" id="KW-1185">Reference proteome</keyword>
<dbReference type="OrthoDB" id="1921798at2759"/>
<proteinExistence type="predicted"/>
<feature type="compositionally biased region" description="Polar residues" evidence="1">
    <location>
        <begin position="1"/>
        <end position="11"/>
    </location>
</feature>
<dbReference type="EMBL" id="DF973942">
    <property type="protein sequence ID" value="GAU42829.1"/>
    <property type="molecule type" value="Genomic_DNA"/>
</dbReference>
<feature type="region of interest" description="Disordered" evidence="1">
    <location>
        <begin position="1"/>
        <end position="24"/>
    </location>
</feature>
<name>A0A2Z6PDH9_TRISU</name>
<evidence type="ECO:0000313" key="2">
    <source>
        <dbReference type="EMBL" id="GAU42829.1"/>
    </source>
</evidence>